<dbReference type="PANTHER" id="PTHR30546:SF23">
    <property type="entry name" value="FLAVOPROTEIN-LIKE PROTEIN YCP4-RELATED"/>
    <property type="match status" value="1"/>
</dbReference>
<name>A0A9P8NYW9_9ASCO</name>
<comment type="subcellular location">
    <subcellularLocation>
        <location evidence="1">Cell membrane</location>
        <topology evidence="1">Peripheral membrane protein</topology>
    </subcellularLocation>
</comment>
<dbReference type="NCBIfam" id="NF002999">
    <property type="entry name" value="PRK03767.1"/>
    <property type="match status" value="1"/>
</dbReference>
<evidence type="ECO:0000259" key="5">
    <source>
        <dbReference type="PROSITE" id="PS50902"/>
    </source>
</evidence>
<dbReference type="InterPro" id="IPR008254">
    <property type="entry name" value="Flavodoxin/NO_synth"/>
</dbReference>
<dbReference type="InterPro" id="IPR005025">
    <property type="entry name" value="FMN_Rdtase-like_dom"/>
</dbReference>
<dbReference type="Gene3D" id="3.40.50.360">
    <property type="match status" value="1"/>
</dbReference>
<dbReference type="EMBL" id="JAEUBE010000378">
    <property type="protein sequence ID" value="KAH3662265.1"/>
    <property type="molecule type" value="Genomic_DNA"/>
</dbReference>
<comment type="function">
    <text evidence="3">Flavodoxin-like protein (FLP) that plays a role in cell wall integrity, oxidative stress protection and virulence. FLPs act as NAD(P)H quinone oxidoreductases. Reduces ubiquinone (coenzyme Q), enabling it to serve as an antioxidant in the membrane.</text>
</comment>
<evidence type="ECO:0000313" key="7">
    <source>
        <dbReference type="Proteomes" id="UP000769157"/>
    </source>
</evidence>
<reference evidence="6" key="2">
    <citation type="submission" date="2021-01" db="EMBL/GenBank/DDBJ databases">
        <authorList>
            <person name="Schikora-Tamarit M.A."/>
        </authorList>
    </citation>
    <scope>NUCLEOTIDE SEQUENCE</scope>
    <source>
        <strain evidence="6">CBS6075</strain>
    </source>
</reference>
<feature type="domain" description="Flavodoxin-like" evidence="5">
    <location>
        <begin position="4"/>
        <end position="193"/>
    </location>
</feature>
<evidence type="ECO:0000313" key="6">
    <source>
        <dbReference type="EMBL" id="KAH3662265.1"/>
    </source>
</evidence>
<protein>
    <recommendedName>
        <fullName evidence="5">Flavodoxin-like domain-containing protein</fullName>
    </recommendedName>
</protein>
<dbReference type="NCBIfam" id="TIGR01755">
    <property type="entry name" value="flav_wrbA"/>
    <property type="match status" value="1"/>
</dbReference>
<comment type="similarity">
    <text evidence="2">Belongs to the WrbA family.</text>
</comment>
<keyword evidence="7" id="KW-1185">Reference proteome</keyword>
<accession>A0A9P8NYW9</accession>
<organism evidence="6 7">
    <name type="scientific">Ogataea philodendri</name>
    <dbReference type="NCBI Taxonomy" id="1378263"/>
    <lineage>
        <taxon>Eukaryota</taxon>
        <taxon>Fungi</taxon>
        <taxon>Dikarya</taxon>
        <taxon>Ascomycota</taxon>
        <taxon>Saccharomycotina</taxon>
        <taxon>Pichiomycetes</taxon>
        <taxon>Pichiales</taxon>
        <taxon>Pichiaceae</taxon>
        <taxon>Ogataea</taxon>
    </lineage>
</organism>
<dbReference type="GO" id="GO:0005886">
    <property type="term" value="C:plasma membrane"/>
    <property type="evidence" value="ECO:0007669"/>
    <property type="project" value="UniProtKB-SubCell"/>
</dbReference>
<dbReference type="AlphaFoldDB" id="A0A9P8NYW9"/>
<dbReference type="Proteomes" id="UP000769157">
    <property type="component" value="Unassembled WGS sequence"/>
</dbReference>
<dbReference type="OrthoDB" id="504689at2759"/>
<reference evidence="6" key="1">
    <citation type="journal article" date="2021" name="Open Biol.">
        <title>Shared evolutionary footprints suggest mitochondrial oxidative damage underlies multiple complex I losses in fungi.</title>
        <authorList>
            <person name="Schikora-Tamarit M.A."/>
            <person name="Marcet-Houben M."/>
            <person name="Nosek J."/>
            <person name="Gabaldon T."/>
        </authorList>
    </citation>
    <scope>NUCLEOTIDE SEQUENCE</scope>
    <source>
        <strain evidence="6">CBS6075</strain>
    </source>
</reference>
<proteinExistence type="inferred from homology"/>
<dbReference type="InterPro" id="IPR010089">
    <property type="entry name" value="Flavoprotein_WrbA-like"/>
</dbReference>
<dbReference type="GO" id="GO:0034599">
    <property type="term" value="P:cellular response to oxidative stress"/>
    <property type="evidence" value="ECO:0007669"/>
    <property type="project" value="UniProtKB-ARBA"/>
</dbReference>
<gene>
    <name evidence="6" type="ORF">OGAPHI_005514</name>
</gene>
<evidence type="ECO:0000256" key="3">
    <source>
        <dbReference type="ARBA" id="ARBA00053955"/>
    </source>
</evidence>
<evidence type="ECO:0000256" key="2">
    <source>
        <dbReference type="ARBA" id="ARBA00006961"/>
    </source>
</evidence>
<dbReference type="GO" id="GO:0003955">
    <property type="term" value="F:NAD(P)H dehydrogenase (quinone) activity"/>
    <property type="evidence" value="ECO:0007669"/>
    <property type="project" value="InterPro"/>
</dbReference>
<dbReference type="InterPro" id="IPR029039">
    <property type="entry name" value="Flavoprotein-like_sf"/>
</dbReference>
<dbReference type="GO" id="GO:0010181">
    <property type="term" value="F:FMN binding"/>
    <property type="evidence" value="ECO:0007669"/>
    <property type="project" value="InterPro"/>
</dbReference>
<feature type="compositionally biased region" description="Basic and acidic residues" evidence="4">
    <location>
        <begin position="223"/>
        <end position="233"/>
    </location>
</feature>
<evidence type="ECO:0000256" key="4">
    <source>
        <dbReference type="SAM" id="MobiDB-lite"/>
    </source>
</evidence>
<sequence>MAKFAVITYSTYGHVTALAQEIAKGVESEGAKAHVFRVPETLPQEVLEKLHAPEKPADIPVIKPEDLVEYDGYIFGFPTRFGNIPAQISAFFDSTGGLWATGGLYQKPVSFFVSTGSGGGKETTVRSTLSFVAHHGLIYIPLGYGKVFDKLTNVSAVHGSSPWGVGTIAGSDGSRSPTESELKTAYIQGSEFAKVASKLAAPATAKSEPVAEQPAAETTQEASDVKKTAETEVKNAPPPAKTEKSGCCVIV</sequence>
<feature type="compositionally biased region" description="Low complexity" evidence="4">
    <location>
        <begin position="211"/>
        <end position="222"/>
    </location>
</feature>
<dbReference type="RefSeq" id="XP_046059354.1">
    <property type="nucleotide sequence ID" value="XM_046206706.1"/>
</dbReference>
<dbReference type="FunFam" id="3.40.50.360:FF:000001">
    <property type="entry name" value="NAD(P)H dehydrogenase (Quinone) FQR1-like"/>
    <property type="match status" value="1"/>
</dbReference>
<comment type="caution">
    <text evidence="6">The sequence shown here is derived from an EMBL/GenBank/DDBJ whole genome shotgun (WGS) entry which is preliminary data.</text>
</comment>
<dbReference type="SUPFAM" id="SSF52218">
    <property type="entry name" value="Flavoproteins"/>
    <property type="match status" value="1"/>
</dbReference>
<evidence type="ECO:0000256" key="1">
    <source>
        <dbReference type="ARBA" id="ARBA00004202"/>
    </source>
</evidence>
<dbReference type="GeneID" id="70237478"/>
<dbReference type="Pfam" id="PF03358">
    <property type="entry name" value="FMN_red"/>
    <property type="match status" value="1"/>
</dbReference>
<dbReference type="PROSITE" id="PS50902">
    <property type="entry name" value="FLAVODOXIN_LIKE"/>
    <property type="match status" value="1"/>
</dbReference>
<dbReference type="PANTHER" id="PTHR30546">
    <property type="entry name" value="FLAVODOXIN-RELATED PROTEIN WRBA-RELATED"/>
    <property type="match status" value="1"/>
</dbReference>
<feature type="region of interest" description="Disordered" evidence="4">
    <location>
        <begin position="203"/>
        <end position="251"/>
    </location>
</feature>